<keyword evidence="7" id="KW-1185">Reference proteome</keyword>
<proteinExistence type="predicted"/>
<organism evidence="6 7">
    <name type="scientific">Mycena maculata</name>
    <dbReference type="NCBI Taxonomy" id="230809"/>
    <lineage>
        <taxon>Eukaryota</taxon>
        <taxon>Fungi</taxon>
        <taxon>Dikarya</taxon>
        <taxon>Basidiomycota</taxon>
        <taxon>Agaricomycotina</taxon>
        <taxon>Agaricomycetes</taxon>
        <taxon>Agaricomycetidae</taxon>
        <taxon>Agaricales</taxon>
        <taxon>Marasmiineae</taxon>
        <taxon>Mycenaceae</taxon>
        <taxon>Mycena</taxon>
    </lineage>
</organism>
<name>A0AAD7KIS1_9AGAR</name>
<dbReference type="PANTHER" id="PTHR46758:SF2">
    <property type="entry name" value="OJ1485_B09.11 PROTEIN"/>
    <property type="match status" value="1"/>
</dbReference>
<keyword evidence="2 4" id="KW-0863">Zinc-finger</keyword>
<reference evidence="6" key="1">
    <citation type="submission" date="2023-03" db="EMBL/GenBank/DDBJ databases">
        <title>Massive genome expansion in bonnet fungi (Mycena s.s.) driven by repeated elements and novel gene families across ecological guilds.</title>
        <authorList>
            <consortium name="Lawrence Berkeley National Laboratory"/>
            <person name="Harder C.B."/>
            <person name="Miyauchi S."/>
            <person name="Viragh M."/>
            <person name="Kuo A."/>
            <person name="Thoen E."/>
            <person name="Andreopoulos B."/>
            <person name="Lu D."/>
            <person name="Skrede I."/>
            <person name="Drula E."/>
            <person name="Henrissat B."/>
            <person name="Morin E."/>
            <person name="Kohler A."/>
            <person name="Barry K."/>
            <person name="LaButti K."/>
            <person name="Morin E."/>
            <person name="Salamov A."/>
            <person name="Lipzen A."/>
            <person name="Mereny Z."/>
            <person name="Hegedus B."/>
            <person name="Baldrian P."/>
            <person name="Stursova M."/>
            <person name="Weitz H."/>
            <person name="Taylor A."/>
            <person name="Grigoriev I.V."/>
            <person name="Nagy L.G."/>
            <person name="Martin F."/>
            <person name="Kauserud H."/>
        </authorList>
    </citation>
    <scope>NUCLEOTIDE SEQUENCE</scope>
    <source>
        <strain evidence="6">CBHHK188m</strain>
    </source>
</reference>
<evidence type="ECO:0000313" key="7">
    <source>
        <dbReference type="Proteomes" id="UP001215280"/>
    </source>
</evidence>
<dbReference type="Proteomes" id="UP001215280">
    <property type="component" value="Unassembled WGS sequence"/>
</dbReference>
<dbReference type="Gene3D" id="6.10.140.2220">
    <property type="match status" value="1"/>
</dbReference>
<comment type="caution">
    <text evidence="6">The sequence shown here is derived from an EMBL/GenBank/DDBJ whole genome shotgun (WGS) entry which is preliminary data.</text>
</comment>
<evidence type="ECO:0000259" key="5">
    <source>
        <dbReference type="PROSITE" id="PS50865"/>
    </source>
</evidence>
<keyword evidence="3" id="KW-0862">Zinc</keyword>
<evidence type="ECO:0000256" key="1">
    <source>
        <dbReference type="ARBA" id="ARBA00022723"/>
    </source>
</evidence>
<sequence length="390" mass="43742">MNRRLGPEGIQGIGGGGLVSAESERNLQIAEDLCLKGRPNDAAPYLMKALEDPNNVDADIQMSYLSNDLFFSIEVLELAEKKARTLLINRLGPSCFDDGGPCVGKFYEIILTRPYMRVLQALVRMCFETKQYEKGANIIIEMLRLCPEDNLTQRFWLGPFLIRIGRAADALFFCQMWIHTARNDHGIPIRGGTVFQAPSSQLLTPETEERYSKHAACDLVHTAALAAFKLWGNCPQAAQLLRIAVGTNPDILAKIVARRAQPAKGKMTPGRGFNGPDEAHDYLWMAQDLWMEPDVCNWVNEDPTVEKEVLKCCSRPECPAQETAAIQFKRCSSCHQVMYCGAACQKADWKRHKPECLKQVEYKKNMKNILKNKPTTSLVYVLRGGVVHPI</sequence>
<dbReference type="PANTHER" id="PTHR46758">
    <property type="entry name" value="MYND DOMAIN-CONTAINING"/>
    <property type="match status" value="1"/>
</dbReference>
<dbReference type="AlphaFoldDB" id="A0AAD7KIS1"/>
<protein>
    <recommendedName>
        <fullName evidence="5">MYND-type domain-containing protein</fullName>
    </recommendedName>
</protein>
<evidence type="ECO:0000256" key="3">
    <source>
        <dbReference type="ARBA" id="ARBA00022833"/>
    </source>
</evidence>
<accession>A0AAD7KIS1</accession>
<feature type="domain" description="MYND-type" evidence="5">
    <location>
        <begin position="315"/>
        <end position="356"/>
    </location>
</feature>
<evidence type="ECO:0000256" key="2">
    <source>
        <dbReference type="ARBA" id="ARBA00022771"/>
    </source>
</evidence>
<dbReference type="EMBL" id="JARJLG010000002">
    <property type="protein sequence ID" value="KAJ7783962.1"/>
    <property type="molecule type" value="Genomic_DNA"/>
</dbReference>
<gene>
    <name evidence="6" type="ORF">DFH07DRAFT_874289</name>
</gene>
<evidence type="ECO:0000256" key="4">
    <source>
        <dbReference type="PROSITE-ProRule" id="PRU00134"/>
    </source>
</evidence>
<dbReference type="GO" id="GO:0008270">
    <property type="term" value="F:zinc ion binding"/>
    <property type="evidence" value="ECO:0007669"/>
    <property type="project" value="UniProtKB-KW"/>
</dbReference>
<dbReference type="SUPFAM" id="SSF144232">
    <property type="entry name" value="HIT/MYND zinc finger-like"/>
    <property type="match status" value="1"/>
</dbReference>
<evidence type="ECO:0000313" key="6">
    <source>
        <dbReference type="EMBL" id="KAJ7783962.1"/>
    </source>
</evidence>
<dbReference type="InterPro" id="IPR044508">
    <property type="entry name" value="At5g50450/At1g67340-like"/>
</dbReference>
<dbReference type="InterPro" id="IPR002893">
    <property type="entry name" value="Znf_MYND"/>
</dbReference>
<keyword evidence="1" id="KW-0479">Metal-binding</keyword>
<dbReference type="PROSITE" id="PS50865">
    <property type="entry name" value="ZF_MYND_2"/>
    <property type="match status" value="1"/>
</dbReference>
<dbReference type="Pfam" id="PF01753">
    <property type="entry name" value="zf-MYND"/>
    <property type="match status" value="1"/>
</dbReference>